<keyword evidence="7" id="KW-0695">RNA-directed DNA polymerase</keyword>
<evidence type="ECO:0000256" key="3">
    <source>
        <dbReference type="ARBA" id="ARBA00022695"/>
    </source>
</evidence>
<evidence type="ECO:0000256" key="7">
    <source>
        <dbReference type="ARBA" id="ARBA00022918"/>
    </source>
</evidence>
<evidence type="ECO:0000256" key="1">
    <source>
        <dbReference type="ARBA" id="ARBA00022670"/>
    </source>
</evidence>
<dbReference type="OrthoDB" id="8010381at2759"/>
<dbReference type="Gene3D" id="3.30.70.270">
    <property type="match status" value="2"/>
</dbReference>
<dbReference type="SUPFAM" id="SSF56672">
    <property type="entry name" value="DNA/RNA polymerases"/>
    <property type="match status" value="1"/>
</dbReference>
<evidence type="ECO:0000256" key="2">
    <source>
        <dbReference type="ARBA" id="ARBA00022679"/>
    </source>
</evidence>
<keyword evidence="2" id="KW-0808">Transferase</keyword>
<dbReference type="Proteomes" id="UP000285301">
    <property type="component" value="Unassembled WGS sequence"/>
</dbReference>
<sequence length="330" mass="38112">MMKMKLVQESTSEWASPILIVLKEDQNEPTKVKRRFVTDFRQLNSFTIRDPYPMPLISDIMLCFASAKYFTALDLNSGFWQIPIRERDRLKTAFVTLDGLFEYLVMPMGLTNSPATFSRLMDKVIGDLKWKELVVYLDNIVVMSQDFDKHLAILSEIFARFRKANLTLRPSKCSFARNSVEVLGFIVDENGRRANPKSVEKLRRFPVPDCLKKVRSFCGLASFYRQLIPNFSLIMAPLYALTQKNIEYKSGKTHSDADFFSRNPIDSDNKTMQDYLEIDRLFAFPVLELENLVISLKDEQAKDPVITEIKEKLEKGLSDVKLVKYIVDAD</sequence>
<dbReference type="GO" id="GO:0004519">
    <property type="term" value="F:endonuclease activity"/>
    <property type="evidence" value="ECO:0007669"/>
    <property type="project" value="UniProtKB-KW"/>
</dbReference>
<keyword evidence="10" id="KW-1185">Reference proteome</keyword>
<dbReference type="GO" id="GO:0008233">
    <property type="term" value="F:peptidase activity"/>
    <property type="evidence" value="ECO:0007669"/>
    <property type="project" value="UniProtKB-KW"/>
</dbReference>
<dbReference type="AlphaFoldDB" id="A0A443Q922"/>
<dbReference type="FunFam" id="3.10.10.10:FF:000007">
    <property type="entry name" value="Retrovirus-related Pol polyprotein from transposon 17.6-like Protein"/>
    <property type="match status" value="1"/>
</dbReference>
<protein>
    <recommendedName>
        <fullName evidence="8">Reverse transcriptase domain-containing protein</fullName>
    </recommendedName>
</protein>
<evidence type="ECO:0000256" key="4">
    <source>
        <dbReference type="ARBA" id="ARBA00022722"/>
    </source>
</evidence>
<dbReference type="InterPro" id="IPR000477">
    <property type="entry name" value="RT_dom"/>
</dbReference>
<comment type="caution">
    <text evidence="9">The sequence shown here is derived from an EMBL/GenBank/DDBJ whole genome shotgun (WGS) entry which is preliminary data.</text>
</comment>
<evidence type="ECO:0000259" key="8">
    <source>
        <dbReference type="PROSITE" id="PS50878"/>
    </source>
</evidence>
<accession>A0A443Q922</accession>
<dbReference type="PANTHER" id="PTHR33064">
    <property type="entry name" value="POL PROTEIN"/>
    <property type="match status" value="1"/>
</dbReference>
<evidence type="ECO:0000313" key="10">
    <source>
        <dbReference type="Proteomes" id="UP000285301"/>
    </source>
</evidence>
<keyword evidence="5" id="KW-0255">Endonuclease</keyword>
<gene>
    <name evidence="9" type="ORF">B4U79_14555</name>
</gene>
<dbReference type="InterPro" id="IPR043502">
    <property type="entry name" value="DNA/RNA_pol_sf"/>
</dbReference>
<feature type="domain" description="Reverse transcriptase" evidence="8">
    <location>
        <begin position="2"/>
        <end position="187"/>
    </location>
</feature>
<dbReference type="PROSITE" id="PS50878">
    <property type="entry name" value="RT_POL"/>
    <property type="match status" value="1"/>
</dbReference>
<dbReference type="GO" id="GO:0003964">
    <property type="term" value="F:RNA-directed DNA polymerase activity"/>
    <property type="evidence" value="ECO:0007669"/>
    <property type="project" value="UniProtKB-KW"/>
</dbReference>
<evidence type="ECO:0000256" key="6">
    <source>
        <dbReference type="ARBA" id="ARBA00022801"/>
    </source>
</evidence>
<reference evidence="9 10" key="1">
    <citation type="journal article" date="2018" name="Gigascience">
        <title>Genomes of trombidid mites reveal novel predicted allergens and laterally-transferred genes associated with secondary metabolism.</title>
        <authorList>
            <person name="Dong X."/>
            <person name="Chaisiri K."/>
            <person name="Xia D."/>
            <person name="Armstrong S.D."/>
            <person name="Fang Y."/>
            <person name="Donnelly M.J."/>
            <person name="Kadowaki T."/>
            <person name="McGarry J.W."/>
            <person name="Darby A.C."/>
            <person name="Makepeace B.L."/>
        </authorList>
    </citation>
    <scope>NUCLEOTIDE SEQUENCE [LARGE SCALE GENOMIC DNA]</scope>
    <source>
        <strain evidence="9">UoL-WK</strain>
    </source>
</reference>
<dbReference type="STRING" id="1965070.A0A443Q922"/>
<dbReference type="EMBL" id="NCKU01014696">
    <property type="protein sequence ID" value="RWR99534.1"/>
    <property type="molecule type" value="Genomic_DNA"/>
</dbReference>
<evidence type="ECO:0000313" key="9">
    <source>
        <dbReference type="EMBL" id="RWR99534.1"/>
    </source>
</evidence>
<dbReference type="InterPro" id="IPR051320">
    <property type="entry name" value="Viral_Replic_Matur_Polypro"/>
</dbReference>
<dbReference type="InterPro" id="IPR043128">
    <property type="entry name" value="Rev_trsase/Diguanyl_cyclase"/>
</dbReference>
<keyword evidence="4" id="KW-0540">Nuclease</keyword>
<dbReference type="PANTHER" id="PTHR33064:SF37">
    <property type="entry name" value="RIBONUCLEASE H"/>
    <property type="match status" value="1"/>
</dbReference>
<proteinExistence type="predicted"/>
<keyword evidence="1" id="KW-0645">Protease</keyword>
<keyword evidence="3" id="KW-0548">Nucleotidyltransferase</keyword>
<feature type="non-terminal residue" evidence="9">
    <location>
        <position position="330"/>
    </location>
</feature>
<dbReference type="CDD" id="cd01647">
    <property type="entry name" value="RT_LTR"/>
    <property type="match status" value="1"/>
</dbReference>
<dbReference type="GO" id="GO:0006508">
    <property type="term" value="P:proteolysis"/>
    <property type="evidence" value="ECO:0007669"/>
    <property type="project" value="UniProtKB-KW"/>
</dbReference>
<name>A0A443Q922_9ACAR</name>
<evidence type="ECO:0000256" key="5">
    <source>
        <dbReference type="ARBA" id="ARBA00022759"/>
    </source>
</evidence>
<dbReference type="Gene3D" id="3.10.10.10">
    <property type="entry name" value="HIV Type 1 Reverse Transcriptase, subunit A, domain 1"/>
    <property type="match status" value="1"/>
</dbReference>
<keyword evidence="6" id="KW-0378">Hydrolase</keyword>
<dbReference type="Pfam" id="PF00078">
    <property type="entry name" value="RVT_1"/>
    <property type="match status" value="1"/>
</dbReference>
<organism evidence="9 10">
    <name type="scientific">Dinothrombium tinctorium</name>
    <dbReference type="NCBI Taxonomy" id="1965070"/>
    <lineage>
        <taxon>Eukaryota</taxon>
        <taxon>Metazoa</taxon>
        <taxon>Ecdysozoa</taxon>
        <taxon>Arthropoda</taxon>
        <taxon>Chelicerata</taxon>
        <taxon>Arachnida</taxon>
        <taxon>Acari</taxon>
        <taxon>Acariformes</taxon>
        <taxon>Trombidiformes</taxon>
        <taxon>Prostigmata</taxon>
        <taxon>Anystina</taxon>
        <taxon>Parasitengona</taxon>
        <taxon>Trombidioidea</taxon>
        <taxon>Trombidiidae</taxon>
        <taxon>Dinothrombium</taxon>
    </lineage>
</organism>